<dbReference type="GO" id="GO:0016020">
    <property type="term" value="C:membrane"/>
    <property type="evidence" value="ECO:0007669"/>
    <property type="project" value="UniProtKB-SubCell"/>
</dbReference>
<evidence type="ECO:0000259" key="7">
    <source>
        <dbReference type="Pfam" id="PF00892"/>
    </source>
</evidence>
<sequence>MIHLSLIPRITPVWRGGLLALLAATLFGLSTPLVQQQGAGLGPFGTAALLYAGAALVALLLRRPPEREAPMRRSHWPRLLAMAATGAVLGPVALAWGLQQTSGSSASLMLSLEALFTAALAWRCYGEVMDRRVLLAMLLLFAGALLLVAEQGLAGQVQLLGLLAVMLATLAWGLDNTLSRGVADLDPGQVVLVKALLGTAATLGLALLAQEPRPQARQALALLAVGATGYGLSLRCYLLAQRAFGASRTGSVFAFAPFIGALGAWALGERAPGVLLLVAGALMLGGVLLHLSESHEHDHEHEALEHEHAHRHDDGHHAHGHETMPAGPHSHSHRHEPLRHAHPHGPDIHHLHRH</sequence>
<feature type="compositionally biased region" description="Basic residues" evidence="5">
    <location>
        <begin position="330"/>
        <end position="343"/>
    </location>
</feature>
<dbReference type="InterPro" id="IPR037185">
    <property type="entry name" value="EmrE-like"/>
</dbReference>
<evidence type="ECO:0000256" key="3">
    <source>
        <dbReference type="ARBA" id="ARBA00022989"/>
    </source>
</evidence>
<organism evidence="8 9">
    <name type="scientific">Malikia granosa</name>
    <dbReference type="NCBI Taxonomy" id="263067"/>
    <lineage>
        <taxon>Bacteria</taxon>
        <taxon>Pseudomonadati</taxon>
        <taxon>Pseudomonadota</taxon>
        <taxon>Betaproteobacteria</taxon>
        <taxon>Burkholderiales</taxon>
        <taxon>Comamonadaceae</taxon>
        <taxon>Malikia</taxon>
    </lineage>
</organism>
<evidence type="ECO:0000256" key="2">
    <source>
        <dbReference type="ARBA" id="ARBA00022692"/>
    </source>
</evidence>
<feature type="transmembrane region" description="Helical" evidence="6">
    <location>
        <begin position="12"/>
        <end position="34"/>
    </location>
</feature>
<comment type="subcellular location">
    <subcellularLocation>
        <location evidence="1">Membrane</location>
        <topology evidence="1">Multi-pass membrane protein</topology>
    </subcellularLocation>
</comment>
<feature type="compositionally biased region" description="Basic and acidic residues" evidence="5">
    <location>
        <begin position="344"/>
        <end position="354"/>
    </location>
</feature>
<dbReference type="InterPro" id="IPR000620">
    <property type="entry name" value="EamA_dom"/>
</dbReference>
<evidence type="ECO:0000256" key="6">
    <source>
        <dbReference type="SAM" id="Phobius"/>
    </source>
</evidence>
<dbReference type="EMBL" id="PVLQ01000036">
    <property type="protein sequence ID" value="PRD65075.1"/>
    <property type="molecule type" value="Genomic_DNA"/>
</dbReference>
<feature type="transmembrane region" description="Helical" evidence="6">
    <location>
        <begin position="220"/>
        <end position="240"/>
    </location>
</feature>
<feature type="transmembrane region" description="Helical" evidence="6">
    <location>
        <begin position="134"/>
        <end position="153"/>
    </location>
</feature>
<dbReference type="SUPFAM" id="SSF103481">
    <property type="entry name" value="Multidrug resistance efflux transporter EmrE"/>
    <property type="match status" value="2"/>
</dbReference>
<evidence type="ECO:0000313" key="8">
    <source>
        <dbReference type="EMBL" id="PRD65075.1"/>
    </source>
</evidence>
<feature type="transmembrane region" description="Helical" evidence="6">
    <location>
        <begin position="159"/>
        <end position="178"/>
    </location>
</feature>
<feature type="transmembrane region" description="Helical" evidence="6">
    <location>
        <begin position="252"/>
        <end position="268"/>
    </location>
</feature>
<keyword evidence="4 6" id="KW-0472">Membrane</keyword>
<feature type="transmembrane region" description="Helical" evidence="6">
    <location>
        <begin position="190"/>
        <end position="208"/>
    </location>
</feature>
<dbReference type="PANTHER" id="PTHR32322">
    <property type="entry name" value="INNER MEMBRANE TRANSPORTER"/>
    <property type="match status" value="1"/>
</dbReference>
<dbReference type="OrthoDB" id="9794287at2"/>
<evidence type="ECO:0000256" key="4">
    <source>
        <dbReference type="ARBA" id="ARBA00023136"/>
    </source>
</evidence>
<dbReference type="PANTHER" id="PTHR32322:SF9">
    <property type="entry name" value="AMINO-ACID METABOLITE EFFLUX PUMP-RELATED"/>
    <property type="match status" value="1"/>
</dbReference>
<keyword evidence="2 6" id="KW-0812">Transmembrane</keyword>
<dbReference type="Pfam" id="PF00892">
    <property type="entry name" value="EamA"/>
    <property type="match status" value="2"/>
</dbReference>
<feature type="domain" description="EamA" evidence="7">
    <location>
        <begin position="15"/>
        <end position="148"/>
    </location>
</feature>
<dbReference type="RefSeq" id="WP_105748628.1">
    <property type="nucleotide sequence ID" value="NZ_PVLQ01000036.1"/>
</dbReference>
<comment type="caution">
    <text evidence="8">The sequence shown here is derived from an EMBL/GenBank/DDBJ whole genome shotgun (WGS) entry which is preliminary data.</text>
</comment>
<dbReference type="InterPro" id="IPR050638">
    <property type="entry name" value="AA-Vitamin_Transporters"/>
</dbReference>
<proteinExistence type="predicted"/>
<keyword evidence="9" id="KW-1185">Reference proteome</keyword>
<evidence type="ECO:0000256" key="1">
    <source>
        <dbReference type="ARBA" id="ARBA00004141"/>
    </source>
</evidence>
<keyword evidence="3 6" id="KW-1133">Transmembrane helix</keyword>
<feature type="domain" description="EamA" evidence="7">
    <location>
        <begin position="160"/>
        <end position="289"/>
    </location>
</feature>
<reference evidence="8 9" key="1">
    <citation type="submission" date="2018-03" db="EMBL/GenBank/DDBJ databases">
        <title>Comparative genomics illustrates the genes involved in a hyperalkaliphilic mechanisms of Serpentinomonas isolated from highly-alkaline calcium-rich serpentinized springs.</title>
        <authorList>
            <person name="Suzuki S."/>
            <person name="Ishii S."/>
            <person name="Walworth N."/>
            <person name="Bird L."/>
            <person name="Kuenen J.G."/>
            <person name="Nealson K.H."/>
        </authorList>
    </citation>
    <scope>NUCLEOTIDE SEQUENCE [LARGE SCALE GENOMIC DNA]</scope>
    <source>
        <strain evidence="8 9">P1</strain>
    </source>
</reference>
<evidence type="ECO:0000313" key="9">
    <source>
        <dbReference type="Proteomes" id="UP000238589"/>
    </source>
</evidence>
<dbReference type="AlphaFoldDB" id="A0A2S9K3X2"/>
<feature type="region of interest" description="Disordered" evidence="5">
    <location>
        <begin position="295"/>
        <end position="354"/>
    </location>
</feature>
<feature type="transmembrane region" description="Helical" evidence="6">
    <location>
        <begin position="274"/>
        <end position="291"/>
    </location>
</feature>
<feature type="transmembrane region" description="Helical" evidence="6">
    <location>
        <begin position="104"/>
        <end position="122"/>
    </location>
</feature>
<evidence type="ECO:0000256" key="5">
    <source>
        <dbReference type="SAM" id="MobiDB-lite"/>
    </source>
</evidence>
<accession>A0A2S9K3X2</accession>
<protein>
    <submittedName>
        <fullName evidence="8">Multidrug transporter</fullName>
    </submittedName>
</protein>
<gene>
    <name evidence="8" type="ORF">C6P64_11055</name>
</gene>
<name>A0A2S9K3X2_9BURK</name>
<dbReference type="Proteomes" id="UP000238589">
    <property type="component" value="Unassembled WGS sequence"/>
</dbReference>
<feature type="compositionally biased region" description="Basic and acidic residues" evidence="5">
    <location>
        <begin position="295"/>
        <end position="322"/>
    </location>
</feature>
<feature type="transmembrane region" description="Helical" evidence="6">
    <location>
        <begin position="79"/>
        <end position="98"/>
    </location>
</feature>
<feature type="transmembrane region" description="Helical" evidence="6">
    <location>
        <begin position="40"/>
        <end position="59"/>
    </location>
</feature>